<keyword evidence="2" id="KW-1185">Reference proteome</keyword>
<accession>A0AC60NZ29</accession>
<proteinExistence type="predicted"/>
<protein>
    <submittedName>
        <fullName evidence="1">Uncharacterized protein</fullName>
    </submittedName>
</protein>
<name>A0AC60NZ29_IXOPE</name>
<organism evidence="1 2">
    <name type="scientific">Ixodes persulcatus</name>
    <name type="common">Taiga tick</name>
    <dbReference type="NCBI Taxonomy" id="34615"/>
    <lineage>
        <taxon>Eukaryota</taxon>
        <taxon>Metazoa</taxon>
        <taxon>Ecdysozoa</taxon>
        <taxon>Arthropoda</taxon>
        <taxon>Chelicerata</taxon>
        <taxon>Arachnida</taxon>
        <taxon>Acari</taxon>
        <taxon>Parasitiformes</taxon>
        <taxon>Ixodida</taxon>
        <taxon>Ixodoidea</taxon>
        <taxon>Ixodidae</taxon>
        <taxon>Ixodinae</taxon>
        <taxon>Ixodes</taxon>
    </lineage>
</organism>
<sequence length="351" mass="39542">MVTQVNRESGSANSEVAMAPQEMLRRMMLLFLLGTICMVQNLLAMAEWNTKDYMKKEHSLVKPYQGAGMTIPNWDFLGNTMVTGQYIRLTPDRQSSKGAIWNNVPCKSKNWEMHVHFKVHGSGKELFGDGFAIWYAKEALQLGPVFGSKDKFSGLAIFFDTYANQNGPHNHGHPYISAMVNNGTLSYDHDRDGTHTELAGCEAKFRNLDHDTHIAVRYENDVLTVSTDIEGKNAWKECFTVKGVQLPTNYYFGASAVTGDLSDNHDIISMKLFEIDLPNEKQRDTEDRSKIVPSASYFAPPRDHIEDPPPAMSGTKLFLIVLCAILGLVLCIIVGFIVFQKQQETSRKRFY</sequence>
<dbReference type="Proteomes" id="UP000805193">
    <property type="component" value="Unassembled WGS sequence"/>
</dbReference>
<reference evidence="1 2" key="1">
    <citation type="journal article" date="2020" name="Cell">
        <title>Large-Scale Comparative Analyses of Tick Genomes Elucidate Their Genetic Diversity and Vector Capacities.</title>
        <authorList>
            <consortium name="Tick Genome and Microbiome Consortium (TIGMIC)"/>
            <person name="Jia N."/>
            <person name="Wang J."/>
            <person name="Shi W."/>
            <person name="Du L."/>
            <person name="Sun Y."/>
            <person name="Zhan W."/>
            <person name="Jiang J.F."/>
            <person name="Wang Q."/>
            <person name="Zhang B."/>
            <person name="Ji P."/>
            <person name="Bell-Sakyi L."/>
            <person name="Cui X.M."/>
            <person name="Yuan T.T."/>
            <person name="Jiang B.G."/>
            <person name="Yang W.F."/>
            <person name="Lam T.T."/>
            <person name="Chang Q.C."/>
            <person name="Ding S.J."/>
            <person name="Wang X.J."/>
            <person name="Zhu J.G."/>
            <person name="Ruan X.D."/>
            <person name="Zhao L."/>
            <person name="Wei J.T."/>
            <person name="Ye R.Z."/>
            <person name="Que T.C."/>
            <person name="Du C.H."/>
            <person name="Zhou Y.H."/>
            <person name="Cheng J.X."/>
            <person name="Dai P.F."/>
            <person name="Guo W.B."/>
            <person name="Han X.H."/>
            <person name="Huang E.J."/>
            <person name="Li L.F."/>
            <person name="Wei W."/>
            <person name="Gao Y.C."/>
            <person name="Liu J.Z."/>
            <person name="Shao H.Z."/>
            <person name="Wang X."/>
            <person name="Wang C.C."/>
            <person name="Yang T.C."/>
            <person name="Huo Q.B."/>
            <person name="Li W."/>
            <person name="Chen H.Y."/>
            <person name="Chen S.E."/>
            <person name="Zhou L.G."/>
            <person name="Ni X.B."/>
            <person name="Tian J.H."/>
            <person name="Sheng Y."/>
            <person name="Liu T."/>
            <person name="Pan Y.S."/>
            <person name="Xia L.Y."/>
            <person name="Li J."/>
            <person name="Zhao F."/>
            <person name="Cao W.C."/>
        </authorList>
    </citation>
    <scope>NUCLEOTIDE SEQUENCE [LARGE SCALE GENOMIC DNA]</scope>
    <source>
        <strain evidence="1">Iper-2018</strain>
    </source>
</reference>
<evidence type="ECO:0000313" key="2">
    <source>
        <dbReference type="Proteomes" id="UP000805193"/>
    </source>
</evidence>
<gene>
    <name evidence="1" type="ORF">HPB47_010524</name>
</gene>
<dbReference type="EMBL" id="JABSTQ010011357">
    <property type="protein sequence ID" value="KAG0412337.1"/>
    <property type="molecule type" value="Genomic_DNA"/>
</dbReference>
<comment type="caution">
    <text evidence="1">The sequence shown here is derived from an EMBL/GenBank/DDBJ whole genome shotgun (WGS) entry which is preliminary data.</text>
</comment>
<evidence type="ECO:0000313" key="1">
    <source>
        <dbReference type="EMBL" id="KAG0412337.1"/>
    </source>
</evidence>